<evidence type="ECO:0000256" key="7">
    <source>
        <dbReference type="ARBA" id="ARBA00023277"/>
    </source>
</evidence>
<dbReference type="Gene3D" id="3.40.50.1700">
    <property type="entry name" value="Glycoside hydrolase family 3 C-terminal domain"/>
    <property type="match status" value="1"/>
</dbReference>
<accession>A0AA35Q5J9</accession>
<evidence type="ECO:0000256" key="3">
    <source>
        <dbReference type="ARBA" id="ARBA00005336"/>
    </source>
</evidence>
<dbReference type="InterPro" id="IPR013783">
    <property type="entry name" value="Ig-like_fold"/>
</dbReference>
<keyword evidence="7" id="KW-0119">Carbohydrate metabolism</keyword>
<comment type="catalytic activity">
    <reaction evidence="1">
        <text>Hydrolysis of terminal, non-reducing beta-D-glucosyl residues with release of beta-D-glucose.</text>
        <dbReference type="EC" id="3.2.1.21"/>
    </reaction>
</comment>
<dbReference type="Proteomes" id="UP001160390">
    <property type="component" value="Unassembled WGS sequence"/>
</dbReference>
<dbReference type="SUPFAM" id="SSF51445">
    <property type="entry name" value="(Trans)glycosidases"/>
    <property type="match status" value="1"/>
</dbReference>
<evidence type="ECO:0000259" key="11">
    <source>
        <dbReference type="SMART" id="SM01217"/>
    </source>
</evidence>
<evidence type="ECO:0000256" key="9">
    <source>
        <dbReference type="ARBA" id="ARBA00023326"/>
    </source>
</evidence>
<evidence type="ECO:0000256" key="1">
    <source>
        <dbReference type="ARBA" id="ARBA00000448"/>
    </source>
</evidence>
<protein>
    <recommendedName>
        <fullName evidence="4">beta-glucosidase</fullName>
        <ecNumber evidence="4">3.2.1.21</ecNumber>
    </recommendedName>
</protein>
<evidence type="ECO:0000256" key="6">
    <source>
        <dbReference type="ARBA" id="ARBA00023180"/>
    </source>
</evidence>
<dbReference type="SMART" id="SM01217">
    <property type="entry name" value="Fn3_like"/>
    <property type="match status" value="1"/>
</dbReference>
<dbReference type="AlphaFoldDB" id="A0AA35Q5J9"/>
<dbReference type="Gene3D" id="3.20.20.300">
    <property type="entry name" value="Glycoside hydrolase, family 3, N-terminal domain"/>
    <property type="match status" value="1"/>
</dbReference>
<organism evidence="12 13">
    <name type="scientific">Clonostachys chloroleuca</name>
    <dbReference type="NCBI Taxonomy" id="1926264"/>
    <lineage>
        <taxon>Eukaryota</taxon>
        <taxon>Fungi</taxon>
        <taxon>Dikarya</taxon>
        <taxon>Ascomycota</taxon>
        <taxon>Pezizomycotina</taxon>
        <taxon>Sordariomycetes</taxon>
        <taxon>Hypocreomycetidae</taxon>
        <taxon>Hypocreales</taxon>
        <taxon>Bionectriaceae</taxon>
        <taxon>Clonostachys</taxon>
    </lineage>
</organism>
<keyword evidence="9" id="KW-0624">Polysaccharide degradation</keyword>
<keyword evidence="5" id="KW-0378">Hydrolase</keyword>
<proteinExistence type="inferred from homology"/>
<keyword evidence="6" id="KW-0325">Glycoprotein</keyword>
<dbReference type="Pfam" id="PF01915">
    <property type="entry name" value="Glyco_hydro_3_C"/>
    <property type="match status" value="1"/>
</dbReference>
<gene>
    <name evidence="12" type="ORF">CCHLO57077_00016619</name>
</gene>
<dbReference type="PANTHER" id="PTHR42715:SF3">
    <property type="entry name" value="BETA-GLUCOSIDASE B-RELATED"/>
    <property type="match status" value="1"/>
</dbReference>
<evidence type="ECO:0000313" key="13">
    <source>
        <dbReference type="Proteomes" id="UP001160390"/>
    </source>
</evidence>
<dbReference type="InterPro" id="IPR002772">
    <property type="entry name" value="Glyco_hydro_3_C"/>
</dbReference>
<feature type="region of interest" description="Disordered" evidence="10">
    <location>
        <begin position="471"/>
        <end position="491"/>
    </location>
</feature>
<dbReference type="EC" id="3.2.1.21" evidence="4"/>
<reference evidence="12" key="1">
    <citation type="submission" date="2023-01" db="EMBL/GenBank/DDBJ databases">
        <authorList>
            <person name="Piombo E."/>
        </authorList>
    </citation>
    <scope>NUCLEOTIDE SEQUENCE</scope>
</reference>
<evidence type="ECO:0000256" key="10">
    <source>
        <dbReference type="SAM" id="MobiDB-lite"/>
    </source>
</evidence>
<dbReference type="Pfam" id="PF14310">
    <property type="entry name" value="Fn3-like"/>
    <property type="match status" value="1"/>
</dbReference>
<dbReference type="GO" id="GO:0008422">
    <property type="term" value="F:beta-glucosidase activity"/>
    <property type="evidence" value="ECO:0007669"/>
    <property type="project" value="UniProtKB-EC"/>
</dbReference>
<dbReference type="InterPro" id="IPR001764">
    <property type="entry name" value="Glyco_hydro_3_N"/>
</dbReference>
<dbReference type="InterPro" id="IPR036962">
    <property type="entry name" value="Glyco_hydro_3_N_sf"/>
</dbReference>
<dbReference type="InterPro" id="IPR050288">
    <property type="entry name" value="Cellulose_deg_GH3"/>
</dbReference>
<keyword evidence="8" id="KW-0326">Glycosidase</keyword>
<comment type="caution">
    <text evidence="12">The sequence shown here is derived from an EMBL/GenBank/DDBJ whole genome shotgun (WGS) entry which is preliminary data.</text>
</comment>
<sequence length="730" mass="79622">MAYAVSAVKGGTIDLDQATAYLLSELSLEERLWLLDGDEEFWIGMHAMMTEGFCHSPCVMGQLERIDYPGVRFCDGPRGCILGKSTAFPAAMARGATWDVDLEERVGRAIGLESKAQGANMFGGVCVNVPRHPAWGRIQETYGEDPILLGQMGAAIVRGVQENLMACVKHYALNSMENSRFKVDVEVAEDVLHEVYLPQFRLIVEQGVSVVMSAYNSVRGEWAGHSKELLTDILREQWGFKGFVCEDFIFGFRDVASSLRNGLDLEAPFRQQRAQHLESALIDGTVTEKDIDRSGGRILRSLVENEVKRGHSQPGLDIVFSEAHRALAREAATKSMVLLKNENVSGGLPSLPLEISTVSKIAVVGWLADSTNTGDKGSSAVRCPRVISSYQGIKDTLPDVEVILEDSSDLEKVSKAAASADVVVVVVGYDFRDEGEYTAPGFNGTPGLKHVIPPDDGSEEANAVITRLVKPKPKKSDQGKDNYGFGAGGDRRQLGLRPGDVDVIRATAQANRNTIVSIVAGGAVIIDEWKDLVPTIIYGWYAGCEGGFALADLLLGKANFAGRLPFSIPTSERHLPKFDNDAECVIYDRWYGQKLLDRLKVKAAYPLGFGLSYTTFSLDGLEVSKSDVGNDRLMVHVTVLNTGPRAGRYVAQVYGVVKNSQWPIRSLLGFTAVDLEVAQSRDVDLGVSTQPLRRWSNGSWELVDTSPKIEIGSFSGDPDSLVVEINLESR</sequence>
<dbReference type="PANTHER" id="PTHR42715">
    <property type="entry name" value="BETA-GLUCOSIDASE"/>
    <property type="match status" value="1"/>
</dbReference>
<dbReference type="InterPro" id="IPR017853">
    <property type="entry name" value="GH"/>
</dbReference>
<evidence type="ECO:0000256" key="5">
    <source>
        <dbReference type="ARBA" id="ARBA00022801"/>
    </source>
</evidence>
<dbReference type="Pfam" id="PF00933">
    <property type="entry name" value="Glyco_hydro_3"/>
    <property type="match status" value="1"/>
</dbReference>
<dbReference type="EMBL" id="CABFNP030001199">
    <property type="protein sequence ID" value="CAI6092340.1"/>
    <property type="molecule type" value="Genomic_DNA"/>
</dbReference>
<evidence type="ECO:0000313" key="12">
    <source>
        <dbReference type="EMBL" id="CAI6092340.1"/>
    </source>
</evidence>
<dbReference type="GO" id="GO:0009251">
    <property type="term" value="P:glucan catabolic process"/>
    <property type="evidence" value="ECO:0007669"/>
    <property type="project" value="TreeGrafter"/>
</dbReference>
<dbReference type="InterPro" id="IPR036881">
    <property type="entry name" value="Glyco_hydro_3_C_sf"/>
</dbReference>
<dbReference type="Gene3D" id="2.60.40.10">
    <property type="entry name" value="Immunoglobulins"/>
    <property type="match status" value="1"/>
</dbReference>
<comment type="pathway">
    <text evidence="2">Glycan metabolism; cellulose degradation.</text>
</comment>
<dbReference type="PRINTS" id="PR00133">
    <property type="entry name" value="GLHYDRLASE3"/>
</dbReference>
<evidence type="ECO:0000256" key="4">
    <source>
        <dbReference type="ARBA" id="ARBA00012744"/>
    </source>
</evidence>
<feature type="domain" description="Fibronectin type III-like" evidence="11">
    <location>
        <begin position="649"/>
        <end position="715"/>
    </location>
</feature>
<name>A0AA35Q5J9_9HYPO</name>
<evidence type="ECO:0000256" key="2">
    <source>
        <dbReference type="ARBA" id="ARBA00004987"/>
    </source>
</evidence>
<dbReference type="InterPro" id="IPR026891">
    <property type="entry name" value="Fn3-like"/>
</dbReference>
<keyword evidence="13" id="KW-1185">Reference proteome</keyword>
<evidence type="ECO:0000256" key="8">
    <source>
        <dbReference type="ARBA" id="ARBA00023295"/>
    </source>
</evidence>
<dbReference type="SUPFAM" id="SSF52279">
    <property type="entry name" value="Beta-D-glucan exohydrolase, C-terminal domain"/>
    <property type="match status" value="1"/>
</dbReference>
<comment type="similarity">
    <text evidence="3">Belongs to the glycosyl hydrolase 3 family.</text>
</comment>